<sequence>GTYGAGQRAGTERGPAATALRAISAPTHPRGGYGRGPLYGQAHGRKCRGRHHGAEPGRGRDNLHRHFS</sequence>
<evidence type="ECO:0000313" key="2">
    <source>
        <dbReference type="EMBL" id="GFD28616.1"/>
    </source>
</evidence>
<gene>
    <name evidence="2" type="ORF">Tci_900585</name>
</gene>
<dbReference type="AlphaFoldDB" id="A0A699V5L7"/>
<comment type="caution">
    <text evidence="2">The sequence shown here is derived from an EMBL/GenBank/DDBJ whole genome shotgun (WGS) entry which is preliminary data.</text>
</comment>
<feature type="non-terminal residue" evidence="2">
    <location>
        <position position="1"/>
    </location>
</feature>
<accession>A0A699V5L7</accession>
<organism evidence="2">
    <name type="scientific">Tanacetum cinerariifolium</name>
    <name type="common">Dalmatian daisy</name>
    <name type="synonym">Chrysanthemum cinerariifolium</name>
    <dbReference type="NCBI Taxonomy" id="118510"/>
    <lineage>
        <taxon>Eukaryota</taxon>
        <taxon>Viridiplantae</taxon>
        <taxon>Streptophyta</taxon>
        <taxon>Embryophyta</taxon>
        <taxon>Tracheophyta</taxon>
        <taxon>Spermatophyta</taxon>
        <taxon>Magnoliopsida</taxon>
        <taxon>eudicotyledons</taxon>
        <taxon>Gunneridae</taxon>
        <taxon>Pentapetalae</taxon>
        <taxon>asterids</taxon>
        <taxon>campanulids</taxon>
        <taxon>Asterales</taxon>
        <taxon>Asteraceae</taxon>
        <taxon>Asteroideae</taxon>
        <taxon>Anthemideae</taxon>
        <taxon>Anthemidinae</taxon>
        <taxon>Tanacetum</taxon>
    </lineage>
</organism>
<proteinExistence type="predicted"/>
<protein>
    <submittedName>
        <fullName evidence="2">Uncharacterized protein</fullName>
    </submittedName>
</protein>
<evidence type="ECO:0000256" key="1">
    <source>
        <dbReference type="SAM" id="MobiDB-lite"/>
    </source>
</evidence>
<name>A0A699V5L7_TANCI</name>
<dbReference type="EMBL" id="BKCJ011387162">
    <property type="protein sequence ID" value="GFD28616.1"/>
    <property type="molecule type" value="Genomic_DNA"/>
</dbReference>
<feature type="compositionally biased region" description="Basic and acidic residues" evidence="1">
    <location>
        <begin position="52"/>
        <end position="68"/>
    </location>
</feature>
<feature type="region of interest" description="Disordered" evidence="1">
    <location>
        <begin position="23"/>
        <end position="68"/>
    </location>
</feature>
<reference evidence="2" key="1">
    <citation type="journal article" date="2019" name="Sci. Rep.">
        <title>Draft genome of Tanacetum cinerariifolium, the natural source of mosquito coil.</title>
        <authorList>
            <person name="Yamashiro T."/>
            <person name="Shiraishi A."/>
            <person name="Satake H."/>
            <person name="Nakayama K."/>
        </authorList>
    </citation>
    <scope>NUCLEOTIDE SEQUENCE</scope>
</reference>